<dbReference type="Pfam" id="PF00535">
    <property type="entry name" value="Glycos_transf_2"/>
    <property type="match status" value="1"/>
</dbReference>
<gene>
    <name evidence="2" type="ORF">FNJ87_03435</name>
</gene>
<dbReference type="PANTHER" id="PTHR22916:SF3">
    <property type="entry name" value="UDP-GLCNAC:BETAGAL BETA-1,3-N-ACETYLGLUCOSAMINYLTRANSFERASE-LIKE PROTEIN 1"/>
    <property type="match status" value="1"/>
</dbReference>
<evidence type="ECO:0000259" key="1">
    <source>
        <dbReference type="Pfam" id="PF00535"/>
    </source>
</evidence>
<keyword evidence="3" id="KW-1185">Reference proteome</keyword>
<dbReference type="SUPFAM" id="SSF53448">
    <property type="entry name" value="Nucleotide-diphospho-sugar transferases"/>
    <property type="match status" value="1"/>
</dbReference>
<dbReference type="InterPro" id="IPR029044">
    <property type="entry name" value="Nucleotide-diphossugar_trans"/>
</dbReference>
<evidence type="ECO:0000313" key="2">
    <source>
        <dbReference type="EMBL" id="MBF4983424.1"/>
    </source>
</evidence>
<dbReference type="PANTHER" id="PTHR22916">
    <property type="entry name" value="GLYCOSYLTRANSFERASE"/>
    <property type="match status" value="1"/>
</dbReference>
<dbReference type="Gene3D" id="3.90.550.10">
    <property type="entry name" value="Spore Coat Polysaccharide Biosynthesis Protein SpsA, Chain A"/>
    <property type="match status" value="1"/>
</dbReference>
<feature type="domain" description="Glycosyltransferase 2-like" evidence="1">
    <location>
        <begin position="8"/>
        <end position="143"/>
    </location>
</feature>
<dbReference type="EMBL" id="JADKYU010000190">
    <property type="protein sequence ID" value="MBF4983424.1"/>
    <property type="molecule type" value="Genomic_DNA"/>
</dbReference>
<organism evidence="2 3">
    <name type="scientific">Nonlabens mediterrranea</name>
    <dbReference type="NCBI Taxonomy" id="1419947"/>
    <lineage>
        <taxon>Bacteria</taxon>
        <taxon>Pseudomonadati</taxon>
        <taxon>Bacteroidota</taxon>
        <taxon>Flavobacteriia</taxon>
        <taxon>Flavobacteriales</taxon>
        <taxon>Flavobacteriaceae</taxon>
        <taxon>Nonlabens</taxon>
    </lineage>
</organism>
<accession>A0ABS0A3F4</accession>
<proteinExistence type="predicted"/>
<name>A0ABS0A3F4_9FLAO</name>
<dbReference type="Proteomes" id="UP001194729">
    <property type="component" value="Unassembled WGS sequence"/>
</dbReference>
<evidence type="ECO:0000313" key="3">
    <source>
        <dbReference type="Proteomes" id="UP001194729"/>
    </source>
</evidence>
<sequence>MSIPNTLVVIPVFNKQATIERAIKSVLEQTVVCDLLVIDDGSTDYSASVIEKINNPRLTYISQPNHGVSFTRNRGIKTALKKGYKYVAFLDADDYWLDNHMEQIEQLIEKFPEASVFANNYHLKIGESRWNRTKFSNLEDQESQIIVKPFFKANYLNSILSSSSYCMRLTGNDPIYYNEELTHTEDTDFLIKVGLTKTVAFNNKATVIIDKQADNRSDATHILQRTVTNFCQYEEKHPNIEGLKKYLDINRFSIAVNYRMYGLIERAVYYQRKIDLDNLTYKQQQLLNMSRLQLKTLHKTKKILEVIGLDLRTG</sequence>
<dbReference type="CDD" id="cd00761">
    <property type="entry name" value="Glyco_tranf_GTA_type"/>
    <property type="match status" value="1"/>
</dbReference>
<protein>
    <submittedName>
        <fullName evidence="2">Glycosyltransferase family 2 protein</fullName>
    </submittedName>
</protein>
<reference evidence="2 3" key="1">
    <citation type="submission" date="2020-11" db="EMBL/GenBank/DDBJ databases">
        <title>P. mediterranea TC4 genome.</title>
        <authorList>
            <person name="Molmeret M."/>
        </authorList>
    </citation>
    <scope>NUCLEOTIDE SEQUENCE [LARGE SCALE GENOMIC DNA]</scope>
    <source>
        <strain evidence="2 3">TC4</strain>
    </source>
</reference>
<comment type="caution">
    <text evidence="2">The sequence shown here is derived from an EMBL/GenBank/DDBJ whole genome shotgun (WGS) entry which is preliminary data.</text>
</comment>
<dbReference type="InterPro" id="IPR001173">
    <property type="entry name" value="Glyco_trans_2-like"/>
</dbReference>